<dbReference type="GO" id="GO:0005634">
    <property type="term" value="C:nucleus"/>
    <property type="evidence" value="ECO:0007669"/>
    <property type="project" value="UniProtKB-SubCell"/>
</dbReference>
<dbReference type="GeneID" id="20203068"/>
<dbReference type="GO" id="GO:0046872">
    <property type="term" value="F:metal ion binding"/>
    <property type="evidence" value="ECO:0007669"/>
    <property type="project" value="UniProtKB-KW"/>
</dbReference>
<proteinExistence type="predicted"/>
<gene>
    <name evidence="6" type="primary">20203068</name>
    <name evidence="5" type="ORF">HELRODRAFT_170078</name>
</gene>
<dbReference type="eggNOG" id="KOG1845">
    <property type="taxonomic scope" value="Eukaryota"/>
</dbReference>
<keyword evidence="2" id="KW-0479">Metal-binding</keyword>
<comment type="subcellular location">
    <subcellularLocation>
        <location evidence="1">Nucleus</location>
    </subcellularLocation>
</comment>
<evidence type="ECO:0000256" key="3">
    <source>
        <dbReference type="ARBA" id="ARBA00023054"/>
    </source>
</evidence>
<dbReference type="InParanoid" id="T1F2L9"/>
<dbReference type="KEGG" id="hro:HELRODRAFT_170078"/>
<name>T1F2L9_HELRO</name>
<dbReference type="PANTHER" id="PTHR23337">
    <property type="entry name" value="ZINC FINGER CW-TYPE COILED-COIL DOMAIN PROTEIN 1"/>
    <property type="match status" value="1"/>
</dbReference>
<keyword evidence="3" id="KW-0175">Coiled coil</keyword>
<dbReference type="OrthoDB" id="10251809at2759"/>
<evidence type="ECO:0000313" key="5">
    <source>
        <dbReference type="EMBL" id="ESO07539.1"/>
    </source>
</evidence>
<dbReference type="Proteomes" id="UP000015101">
    <property type="component" value="Unassembled WGS sequence"/>
</dbReference>
<dbReference type="RefSeq" id="XP_009014150.1">
    <property type="nucleotide sequence ID" value="XM_009015902.1"/>
</dbReference>
<dbReference type="EnsemblMetazoa" id="HelroT170078">
    <property type="protein sequence ID" value="HelroP170078"/>
    <property type="gene ID" value="HelroG170078"/>
</dbReference>
<dbReference type="EMBL" id="AMQM01003470">
    <property type="status" value="NOT_ANNOTATED_CDS"/>
    <property type="molecule type" value="Genomic_DNA"/>
</dbReference>
<sequence length="212" mass="23798">MTLDLKRFSKDSHDIQVINALSEAPNLNDSQNARAIESPNLMAVSKKNIVTLEAPSSTSVTANNVNINAVNDGNDLQINSFDPNNLNGEAQPIDEIVNGFRTCLRYFLPPNWHMDKETVSSLDNIQLSRFPLEDFFDQYEKGLKKLISSFQQDAQQSSHRLSFVRKMVAKLLKTINEDFEIDPECDSEEVDNLLELCLQQALAHARSSNNAA</sequence>
<dbReference type="AlphaFoldDB" id="T1F2L9"/>
<accession>T1F2L9</accession>
<dbReference type="HOGENOM" id="CLU_1300885_0_0_1"/>
<keyword evidence="4" id="KW-0539">Nucleus</keyword>
<dbReference type="EMBL" id="KB096183">
    <property type="protein sequence ID" value="ESO07539.1"/>
    <property type="molecule type" value="Genomic_DNA"/>
</dbReference>
<protein>
    <submittedName>
        <fullName evidence="5 6">Uncharacterized protein</fullName>
    </submittedName>
</protein>
<evidence type="ECO:0000313" key="6">
    <source>
        <dbReference type="EnsemblMetazoa" id="HelroP170078"/>
    </source>
</evidence>
<evidence type="ECO:0000313" key="7">
    <source>
        <dbReference type="Proteomes" id="UP000015101"/>
    </source>
</evidence>
<reference evidence="5 7" key="2">
    <citation type="journal article" date="2013" name="Nature">
        <title>Insights into bilaterian evolution from three spiralian genomes.</title>
        <authorList>
            <person name="Simakov O."/>
            <person name="Marletaz F."/>
            <person name="Cho S.J."/>
            <person name="Edsinger-Gonzales E."/>
            <person name="Havlak P."/>
            <person name="Hellsten U."/>
            <person name="Kuo D.H."/>
            <person name="Larsson T."/>
            <person name="Lv J."/>
            <person name="Arendt D."/>
            <person name="Savage R."/>
            <person name="Osoegawa K."/>
            <person name="de Jong P."/>
            <person name="Grimwood J."/>
            <person name="Chapman J.A."/>
            <person name="Shapiro H."/>
            <person name="Aerts A."/>
            <person name="Otillar R.P."/>
            <person name="Terry A.Y."/>
            <person name="Boore J.L."/>
            <person name="Grigoriev I.V."/>
            <person name="Lindberg D.R."/>
            <person name="Seaver E.C."/>
            <person name="Weisblat D.A."/>
            <person name="Putnam N.H."/>
            <person name="Rokhsar D.S."/>
        </authorList>
    </citation>
    <scope>NUCLEOTIDE SEQUENCE</scope>
</reference>
<evidence type="ECO:0000256" key="1">
    <source>
        <dbReference type="ARBA" id="ARBA00004123"/>
    </source>
</evidence>
<evidence type="ECO:0000256" key="4">
    <source>
        <dbReference type="ARBA" id="ARBA00023242"/>
    </source>
</evidence>
<reference evidence="7" key="1">
    <citation type="submission" date="2012-12" db="EMBL/GenBank/DDBJ databases">
        <authorList>
            <person name="Hellsten U."/>
            <person name="Grimwood J."/>
            <person name="Chapman J.A."/>
            <person name="Shapiro H."/>
            <person name="Aerts A."/>
            <person name="Otillar R.P."/>
            <person name="Terry A.Y."/>
            <person name="Boore J.L."/>
            <person name="Simakov O."/>
            <person name="Marletaz F."/>
            <person name="Cho S.-J."/>
            <person name="Edsinger-Gonzales E."/>
            <person name="Havlak P."/>
            <person name="Kuo D.-H."/>
            <person name="Larsson T."/>
            <person name="Lv J."/>
            <person name="Arendt D."/>
            <person name="Savage R."/>
            <person name="Osoegawa K."/>
            <person name="de Jong P."/>
            <person name="Lindberg D.R."/>
            <person name="Seaver E.C."/>
            <person name="Weisblat D.A."/>
            <person name="Putnam N.H."/>
            <person name="Grigoriev I.V."/>
            <person name="Rokhsar D.S."/>
        </authorList>
    </citation>
    <scope>NUCLEOTIDE SEQUENCE</scope>
</reference>
<keyword evidence="7" id="KW-1185">Reference proteome</keyword>
<dbReference type="CTD" id="20203068"/>
<organism evidence="6 7">
    <name type="scientific">Helobdella robusta</name>
    <name type="common">Californian leech</name>
    <dbReference type="NCBI Taxonomy" id="6412"/>
    <lineage>
        <taxon>Eukaryota</taxon>
        <taxon>Metazoa</taxon>
        <taxon>Spiralia</taxon>
        <taxon>Lophotrochozoa</taxon>
        <taxon>Annelida</taxon>
        <taxon>Clitellata</taxon>
        <taxon>Hirudinea</taxon>
        <taxon>Rhynchobdellida</taxon>
        <taxon>Glossiphoniidae</taxon>
        <taxon>Helobdella</taxon>
    </lineage>
</organism>
<dbReference type="PANTHER" id="PTHR23337:SF3">
    <property type="entry name" value="MORC FAMILY CW-TYPE ZINC FINGER 2"/>
    <property type="match status" value="1"/>
</dbReference>
<reference evidence="6" key="3">
    <citation type="submission" date="2015-06" db="UniProtKB">
        <authorList>
            <consortium name="EnsemblMetazoa"/>
        </authorList>
    </citation>
    <scope>IDENTIFICATION</scope>
</reference>
<dbReference type="STRING" id="6412.T1F2L9"/>
<evidence type="ECO:0000256" key="2">
    <source>
        <dbReference type="ARBA" id="ARBA00022723"/>
    </source>
</evidence>